<evidence type="ECO:0000256" key="1">
    <source>
        <dbReference type="ARBA" id="ARBA00007228"/>
    </source>
</evidence>
<dbReference type="Proteomes" id="UP001259492">
    <property type="component" value="Unassembled WGS sequence"/>
</dbReference>
<accession>A0ABU2YQM2</accession>
<organism evidence="6 7">
    <name type="scientific">Microcosmobacter mediterraneus</name>
    <dbReference type="NCBI Taxonomy" id="3075607"/>
    <lineage>
        <taxon>Bacteria</taxon>
        <taxon>Pseudomonadati</taxon>
        <taxon>Bacteroidota</taxon>
        <taxon>Flavobacteriia</taxon>
        <taxon>Flavobacteriales</taxon>
        <taxon>Flavobacteriaceae</taxon>
        <taxon>Microcosmobacter</taxon>
    </lineage>
</organism>
<dbReference type="Pfam" id="PF00588">
    <property type="entry name" value="SpoU_methylase"/>
    <property type="match status" value="1"/>
</dbReference>
<comment type="caution">
    <text evidence="6">The sequence shown here is derived from an EMBL/GenBank/DDBJ whole genome shotgun (WGS) entry which is preliminary data.</text>
</comment>
<comment type="similarity">
    <text evidence="1">Belongs to the class IV-like SAM-binding methyltransferase superfamily. RNA methyltransferase TrmH family.</text>
</comment>
<feature type="domain" description="tRNA/rRNA methyltransferase SpoU type" evidence="4">
    <location>
        <begin position="95"/>
        <end position="232"/>
    </location>
</feature>
<protein>
    <submittedName>
        <fullName evidence="6">RNA methyltransferase</fullName>
    </submittedName>
</protein>
<evidence type="ECO:0000259" key="5">
    <source>
        <dbReference type="Pfam" id="PF22435"/>
    </source>
</evidence>
<dbReference type="Gene3D" id="3.40.1280.10">
    <property type="match status" value="1"/>
</dbReference>
<evidence type="ECO:0000313" key="6">
    <source>
        <dbReference type="EMBL" id="MDT0559363.1"/>
    </source>
</evidence>
<dbReference type="InterPro" id="IPR029028">
    <property type="entry name" value="Alpha/beta_knot_MTases"/>
</dbReference>
<evidence type="ECO:0000256" key="3">
    <source>
        <dbReference type="ARBA" id="ARBA00022679"/>
    </source>
</evidence>
<evidence type="ECO:0000256" key="2">
    <source>
        <dbReference type="ARBA" id="ARBA00022603"/>
    </source>
</evidence>
<keyword evidence="7" id="KW-1185">Reference proteome</keyword>
<keyword evidence="3" id="KW-0808">Transferase</keyword>
<dbReference type="InterPro" id="IPR029064">
    <property type="entry name" value="Ribosomal_eL30-like_sf"/>
</dbReference>
<dbReference type="InterPro" id="IPR051259">
    <property type="entry name" value="rRNA_Methyltransferase"/>
</dbReference>
<name>A0ABU2YQM2_9FLAO</name>
<sequence>MLSKNQIKLIKSLSQKKYRRQHQLFTVEGVKGITEFLESDFVLHQLFTTKSVFNSHISVEISETELKKISALTTPNTALAVFKIPDSKPINNDNLILALDAVRDPGNLGTIIRLCDWFGITDLVCSMETVDCFNTKVVQSTMGSLSRVNVTYTKLKDFLNAQNAYIIGTFMEGENIYDSQLPNKGVIVLGNEAKGISTEIKALTHMKISIPRYGALKATESLNVATAASIVLSEFKRRTTEM</sequence>
<dbReference type="EMBL" id="JAVRIA010000007">
    <property type="protein sequence ID" value="MDT0559363.1"/>
    <property type="molecule type" value="Genomic_DNA"/>
</dbReference>
<dbReference type="CDD" id="cd18109">
    <property type="entry name" value="SpoU-like_RNA-MTase"/>
    <property type="match status" value="1"/>
</dbReference>
<evidence type="ECO:0000259" key="4">
    <source>
        <dbReference type="Pfam" id="PF00588"/>
    </source>
</evidence>
<feature type="domain" description="MRM3-like substrate binding" evidence="5">
    <location>
        <begin position="5"/>
        <end position="80"/>
    </location>
</feature>
<evidence type="ECO:0000313" key="7">
    <source>
        <dbReference type="Proteomes" id="UP001259492"/>
    </source>
</evidence>
<reference evidence="6 7" key="1">
    <citation type="submission" date="2023-09" db="EMBL/GenBank/DDBJ databases">
        <authorList>
            <person name="Rey-Velasco X."/>
        </authorList>
    </citation>
    <scope>NUCLEOTIDE SEQUENCE [LARGE SCALE GENOMIC DNA]</scope>
    <source>
        <strain evidence="6 7">W332</strain>
    </source>
</reference>
<gene>
    <name evidence="6" type="ORF">RM697_11920</name>
</gene>
<dbReference type="SUPFAM" id="SSF75217">
    <property type="entry name" value="alpha/beta knot"/>
    <property type="match status" value="1"/>
</dbReference>
<dbReference type="GO" id="GO:0032259">
    <property type="term" value="P:methylation"/>
    <property type="evidence" value="ECO:0007669"/>
    <property type="project" value="UniProtKB-KW"/>
</dbReference>
<dbReference type="PANTHER" id="PTHR43191">
    <property type="entry name" value="RRNA METHYLTRANSFERASE 3"/>
    <property type="match status" value="1"/>
</dbReference>
<proteinExistence type="inferred from homology"/>
<dbReference type="Pfam" id="PF22435">
    <property type="entry name" value="MRM3-like_sub_bind"/>
    <property type="match status" value="1"/>
</dbReference>
<dbReference type="Gene3D" id="3.30.1330.30">
    <property type="match status" value="1"/>
</dbReference>
<dbReference type="SUPFAM" id="SSF55315">
    <property type="entry name" value="L30e-like"/>
    <property type="match status" value="1"/>
</dbReference>
<dbReference type="GO" id="GO:0008168">
    <property type="term" value="F:methyltransferase activity"/>
    <property type="evidence" value="ECO:0007669"/>
    <property type="project" value="UniProtKB-KW"/>
</dbReference>
<dbReference type="PANTHER" id="PTHR43191:SF2">
    <property type="entry name" value="RRNA METHYLTRANSFERASE 3, MITOCHONDRIAL"/>
    <property type="match status" value="1"/>
</dbReference>
<dbReference type="InterPro" id="IPR001537">
    <property type="entry name" value="SpoU_MeTrfase"/>
</dbReference>
<dbReference type="InterPro" id="IPR029026">
    <property type="entry name" value="tRNA_m1G_MTases_N"/>
</dbReference>
<dbReference type="RefSeq" id="WP_311428127.1">
    <property type="nucleotide sequence ID" value="NZ_JAVRIA010000007.1"/>
</dbReference>
<keyword evidence="2 6" id="KW-0489">Methyltransferase</keyword>
<dbReference type="InterPro" id="IPR053888">
    <property type="entry name" value="MRM3-like_sub_bind"/>
</dbReference>